<keyword evidence="2" id="KW-0813">Transport</keyword>
<evidence type="ECO:0000256" key="5">
    <source>
        <dbReference type="ARBA" id="ARBA00022989"/>
    </source>
</evidence>
<reference evidence="9" key="1">
    <citation type="submission" date="2025-08" db="UniProtKB">
        <authorList>
            <consortium name="RefSeq"/>
        </authorList>
    </citation>
    <scope>IDENTIFICATION</scope>
</reference>
<keyword evidence="6 7" id="KW-0472">Membrane</keyword>
<evidence type="ECO:0000313" key="8">
    <source>
        <dbReference type="Proteomes" id="UP000695022"/>
    </source>
</evidence>
<keyword evidence="5 7" id="KW-1133">Transmembrane helix</keyword>
<dbReference type="Pfam" id="PF00209">
    <property type="entry name" value="SNF"/>
    <property type="match status" value="1"/>
</dbReference>
<protein>
    <submittedName>
        <fullName evidence="9">Sodium-dependent neutral amino acid transporter B(0)AT2-like</fullName>
    </submittedName>
</protein>
<evidence type="ECO:0000256" key="7">
    <source>
        <dbReference type="SAM" id="Phobius"/>
    </source>
</evidence>
<feature type="transmembrane region" description="Helical" evidence="7">
    <location>
        <begin position="153"/>
        <end position="178"/>
    </location>
</feature>
<keyword evidence="8" id="KW-1185">Reference proteome</keyword>
<name>A0ABM1DSS3_PRICU</name>
<dbReference type="SUPFAM" id="SSF161070">
    <property type="entry name" value="SNF-like"/>
    <property type="match status" value="1"/>
</dbReference>
<proteinExistence type="predicted"/>
<evidence type="ECO:0000313" key="9">
    <source>
        <dbReference type="RefSeq" id="XP_014662994.1"/>
    </source>
</evidence>
<evidence type="ECO:0000256" key="3">
    <source>
        <dbReference type="ARBA" id="ARBA00022692"/>
    </source>
</evidence>
<keyword evidence="3 7" id="KW-0812">Transmembrane</keyword>
<evidence type="ECO:0000256" key="6">
    <source>
        <dbReference type="ARBA" id="ARBA00023136"/>
    </source>
</evidence>
<keyword evidence="4" id="KW-0769">Symport</keyword>
<dbReference type="PANTHER" id="PTHR11616">
    <property type="entry name" value="SODIUM/CHLORIDE DEPENDENT TRANSPORTER"/>
    <property type="match status" value="1"/>
</dbReference>
<dbReference type="PANTHER" id="PTHR11616:SF240">
    <property type="entry name" value="BLOATED TUBULES, ISOFORM B-RELATED"/>
    <property type="match status" value="1"/>
</dbReference>
<dbReference type="InterPro" id="IPR000175">
    <property type="entry name" value="Na/ntran_symport"/>
</dbReference>
<dbReference type="Proteomes" id="UP000695022">
    <property type="component" value="Unplaced"/>
</dbReference>
<dbReference type="PROSITE" id="PS50267">
    <property type="entry name" value="NA_NEUROTRAN_SYMP_3"/>
    <property type="match status" value="1"/>
</dbReference>
<accession>A0ABM1DSS3</accession>
<dbReference type="RefSeq" id="XP_014662994.1">
    <property type="nucleotide sequence ID" value="XM_014807508.1"/>
</dbReference>
<feature type="transmembrane region" description="Helical" evidence="7">
    <location>
        <begin position="34"/>
        <end position="53"/>
    </location>
</feature>
<feature type="transmembrane region" description="Helical" evidence="7">
    <location>
        <begin position="65"/>
        <end position="89"/>
    </location>
</feature>
<feature type="transmembrane region" description="Helical" evidence="7">
    <location>
        <begin position="110"/>
        <end position="133"/>
    </location>
</feature>
<dbReference type="PRINTS" id="PR00176">
    <property type="entry name" value="NANEUSMPORT"/>
</dbReference>
<sequence>MMLLSLGVGSMIGTLEGALTAIHDMNLFIWMKKWMLAAIICIISLLVGMVFVTRAGEYWVKVFDSYGATFGLILVAFFEIISVTYVYGINQFSNDLETMVGKKPGLYWNMTWRFFSPAIMVVVFVASIISISLNQMTYSAYNTTMAMVEEKPYPVSVVVFSVLLALSSCIPIPLVAVLRFFNIMKVESNIPVSVKRLNTTQSTAAIVGGENTFEYYDDDLEENY</sequence>
<dbReference type="InterPro" id="IPR037272">
    <property type="entry name" value="SNS_sf"/>
</dbReference>
<evidence type="ECO:0000256" key="4">
    <source>
        <dbReference type="ARBA" id="ARBA00022847"/>
    </source>
</evidence>
<gene>
    <name evidence="9" type="primary">LOC106805756</name>
</gene>
<organism evidence="8 9">
    <name type="scientific">Priapulus caudatus</name>
    <name type="common">Priapulid worm</name>
    <dbReference type="NCBI Taxonomy" id="37621"/>
    <lineage>
        <taxon>Eukaryota</taxon>
        <taxon>Metazoa</taxon>
        <taxon>Ecdysozoa</taxon>
        <taxon>Scalidophora</taxon>
        <taxon>Priapulida</taxon>
        <taxon>Priapulimorpha</taxon>
        <taxon>Priapulimorphida</taxon>
        <taxon>Priapulidae</taxon>
        <taxon>Priapulus</taxon>
    </lineage>
</organism>
<dbReference type="GeneID" id="106805756"/>
<evidence type="ECO:0000256" key="2">
    <source>
        <dbReference type="ARBA" id="ARBA00022448"/>
    </source>
</evidence>
<evidence type="ECO:0000256" key="1">
    <source>
        <dbReference type="ARBA" id="ARBA00004141"/>
    </source>
</evidence>
<comment type="subcellular location">
    <subcellularLocation>
        <location evidence="1">Membrane</location>
        <topology evidence="1">Multi-pass membrane protein</topology>
    </subcellularLocation>
</comment>